<feature type="domain" description="DH" evidence="4">
    <location>
        <begin position="1085"/>
        <end position="1279"/>
    </location>
</feature>
<feature type="domain" description="PH" evidence="3">
    <location>
        <begin position="484"/>
        <end position="598"/>
    </location>
</feature>
<dbReference type="CDD" id="cd01230">
    <property type="entry name" value="PH1_Tiam1_2"/>
    <property type="match status" value="1"/>
</dbReference>
<dbReference type="Pfam" id="PF02196">
    <property type="entry name" value="RBD"/>
    <property type="match status" value="1"/>
</dbReference>
<proteinExistence type="predicted"/>
<dbReference type="Pfam" id="PF00595">
    <property type="entry name" value="PDZ"/>
    <property type="match status" value="1"/>
</dbReference>
<dbReference type="SMR" id="A0A9R0BFU3"/>
<feature type="compositionally biased region" description="Polar residues" evidence="2">
    <location>
        <begin position="1467"/>
        <end position="1484"/>
    </location>
</feature>
<accession>A0A9R0BFU3</accession>
<dbReference type="InterPro" id="IPR000219">
    <property type="entry name" value="DH_dom"/>
</dbReference>
<feature type="region of interest" description="Disordered" evidence="2">
    <location>
        <begin position="1440"/>
        <end position="1517"/>
    </location>
</feature>
<dbReference type="PROSITE" id="PS50898">
    <property type="entry name" value="RBD"/>
    <property type="match status" value="1"/>
</dbReference>
<dbReference type="Pfam" id="PF23014">
    <property type="entry name" value="PH_Tiam1"/>
    <property type="match status" value="1"/>
</dbReference>
<dbReference type="PROSITE" id="PS50106">
    <property type="entry name" value="PDZ"/>
    <property type="match status" value="1"/>
</dbReference>
<feature type="domain" description="PDZ" evidence="5">
    <location>
        <begin position="891"/>
        <end position="952"/>
    </location>
</feature>
<dbReference type="PANTHER" id="PTHR46001">
    <property type="entry name" value="TIAM (MAMMALIAN TUMOR INVASION AND METASTASIS FACTOR) HOMOLOG"/>
    <property type="match status" value="1"/>
</dbReference>
<dbReference type="InterPro" id="IPR001478">
    <property type="entry name" value="PDZ"/>
</dbReference>
<dbReference type="Pfam" id="PF00621">
    <property type="entry name" value="RhoGEF"/>
    <property type="match status" value="1"/>
</dbReference>
<feature type="compositionally biased region" description="Polar residues" evidence="2">
    <location>
        <begin position="400"/>
        <end position="414"/>
    </location>
</feature>
<dbReference type="InterPro" id="IPR001849">
    <property type="entry name" value="PH_domain"/>
</dbReference>
<evidence type="ECO:0000259" key="4">
    <source>
        <dbReference type="PROSITE" id="PS50010"/>
    </source>
</evidence>
<dbReference type="Proteomes" id="UP001155660">
    <property type="component" value="Chromosome A20"/>
</dbReference>
<dbReference type="SMART" id="SM00228">
    <property type="entry name" value="PDZ"/>
    <property type="match status" value="1"/>
</dbReference>
<evidence type="ECO:0000259" key="6">
    <source>
        <dbReference type="PROSITE" id="PS50898"/>
    </source>
</evidence>
<dbReference type="GeneID" id="109048681"/>
<organism evidence="7">
    <name type="scientific">Cyprinus carpio</name>
    <name type="common">Common carp</name>
    <dbReference type="NCBI Taxonomy" id="7962"/>
    <lineage>
        <taxon>Eukaryota</taxon>
        <taxon>Metazoa</taxon>
        <taxon>Chordata</taxon>
        <taxon>Craniata</taxon>
        <taxon>Vertebrata</taxon>
        <taxon>Euteleostomi</taxon>
        <taxon>Actinopterygii</taxon>
        <taxon>Neopterygii</taxon>
        <taxon>Teleostei</taxon>
        <taxon>Ostariophysi</taxon>
        <taxon>Cypriniformes</taxon>
        <taxon>Cyprinidae</taxon>
        <taxon>Cyprininae</taxon>
        <taxon>Cyprinus</taxon>
    </lineage>
</organism>
<gene>
    <name evidence="7" type="primary">LOC109048681</name>
</gene>
<evidence type="ECO:0000256" key="1">
    <source>
        <dbReference type="ARBA" id="ARBA00022737"/>
    </source>
</evidence>
<dbReference type="Pfam" id="PF00169">
    <property type="entry name" value="PH"/>
    <property type="match status" value="1"/>
</dbReference>
<feature type="region of interest" description="Disordered" evidence="2">
    <location>
        <begin position="980"/>
        <end position="1001"/>
    </location>
</feature>
<dbReference type="InterPro" id="IPR003116">
    <property type="entry name" value="RBD_dom"/>
</dbReference>
<dbReference type="CDD" id="cd00160">
    <property type="entry name" value="RhoGEF"/>
    <property type="match status" value="1"/>
</dbReference>
<dbReference type="InterPro" id="IPR043537">
    <property type="entry name" value="Tiam1/Tiam2/Sif"/>
</dbReference>
<evidence type="ECO:0000259" key="5">
    <source>
        <dbReference type="PROSITE" id="PS50106"/>
    </source>
</evidence>
<dbReference type="PANTHER" id="PTHR46001:SF5">
    <property type="entry name" value="RHO GUANINE NUCLEOTIDE EXCHANGE FACTOR TIAM2"/>
    <property type="match status" value="1"/>
</dbReference>
<name>A0A9R0BFU3_CYPCA</name>
<dbReference type="PROSITE" id="PS50003">
    <property type="entry name" value="PH_DOMAIN"/>
    <property type="match status" value="1"/>
</dbReference>
<feature type="compositionally biased region" description="Polar residues" evidence="2">
    <location>
        <begin position="1"/>
        <end position="10"/>
    </location>
</feature>
<protein>
    <submittedName>
        <fullName evidence="7">Rho guanine nucleotide exchange factor TIAM2-like</fullName>
    </submittedName>
</protein>
<dbReference type="GO" id="GO:0005085">
    <property type="term" value="F:guanyl-nucleotide exchange factor activity"/>
    <property type="evidence" value="ECO:0007669"/>
    <property type="project" value="InterPro"/>
</dbReference>
<feature type="domain" description="RBD" evidence="6">
    <location>
        <begin position="811"/>
        <end position="882"/>
    </location>
</feature>
<reference evidence="7" key="1">
    <citation type="submission" date="2025-08" db="UniProtKB">
        <authorList>
            <consortium name="RefSeq"/>
        </authorList>
    </citation>
    <scope>IDENTIFICATION</scope>
    <source>
        <tissue evidence="7">Muscle</tissue>
    </source>
</reference>
<dbReference type="InterPro" id="IPR055230">
    <property type="entry name" value="PH_Tiam1/2"/>
</dbReference>
<dbReference type="SMART" id="SM00325">
    <property type="entry name" value="RhoGEF"/>
    <property type="match status" value="1"/>
</dbReference>
<evidence type="ECO:0000256" key="2">
    <source>
        <dbReference type="SAM" id="MobiDB-lite"/>
    </source>
</evidence>
<dbReference type="OrthoDB" id="8059989at2759"/>
<sequence>MGNTDSQYSNFIIPGKGKSSSLKLQTSKEEALSPRSWWRSTESTSGYKAKNGFSPHKTSQPYISRNYDCIKGGSSDKVRSERHRDYDNLLFQGNGFFVGYRQQTGGLQAPMKSTSSEIKDSKSSPKVLFREDGSLRVEFTNARREPDVALSLGSCLSGPVDATQRASNGSSLSSEGSWYDSPWGNGTEDLCDNVFTTSQPSDNSSGYTTLSSTRTVDFGCFNGYNTEQSENHMGNLTCQATVHGSQYASSDCNSNGYNANRAEEDSGIGDSVLLHLEHNGLSDLYTNPNMTVPFPTVGILAADQLEDTPHLQASLTTSVDVNFQDESQKTQNYTSQTLPCRKAIPDGNTRKDSLKSRIRRLSDWTGSLSRKKRRLQEPSTLDFTEVVSCGAGGTLEESRPSWNPMSSQTQLDCSGSSMGPFGQQNQGAAFRQNIYENFMQGLETGSSSGTADGLQVWEGEGESSSGSMGSLEQMDLLFEREQGVVRRAGWLAFKHLITLHKDRKLELVARRKWRQYWVTLKGCTLLLGESNGKASPEQECSPRYAVLAEDSIVQPVPEHPKKEHVFCLSNAFGDVYLFQAANQTDLENWVTAIHSASASHLAKRQGKEDTLHLLKSQSRALLQKIDMDGKMKKMAELQLSVISDQKNRKAIEGQILQWEQNLEKFNLELFRMRCYLASLQGTELPNPKSLLATAGRPSKMVLGRLGIFSVSSFHALICTRDEATLKRRSRAHPRGVRNKRGLLFCSQKGLDSLTKHNREKRQSLSQIFEGYSSGSFGHPSTQSSSEKLDVFTKMHVTAPPEGNPWDCSLESRVYVLMPDSQVVSVPVRQDSLVADVLSLACKAKQLDPALHCLHMRRHFGQDVERSTPVPTDLLRTLVYDELEVWSLNVLTISMSRPDTSVDFGFAVTGHVDGARRSHVYVSEVNPEGLAVTQGLKAGDEIFSLNGVSVASLDLGLMQSFFSQQELHLILIREDNSADDQSYVWPDCDPSEPDQPQPPQGDIIHLEQWTTDPAQEQEFPEGSAAPALEEVNDKAERGGKNPEMVCNLYQTFPEGSVLVSEGHRNPYSTENAHARSSPRHMSVTERLRMVIQELVDTEKSYVKDLGSLFEIYLKPLQRETFLSHDEMESLFGSLPEMLDFQRVFLQTLEERTTSSPDYNALETPEKLKKLLFSLGGSFLYYADHFKLYSGFCANHIKVQKVLKRAKTDWAFKEFLEARNPTKQHSSTLESYLIKPVQRVLKYPLLLRELVFLTDPESDEHIHLTEALKAMEMVASHINEMQKIYEDYGTVFDQLVAEQSGPEKEVTEISMGEFIIHSSAFWQNPLPSLGRMRKDPELTLFLFKSALILVYRESKLKKRMTSSRPGDLDPFKFRWLIPVSSLQVRPGNSAGSENPCVWEVVHTKSEVEGRPEMTIHLVCSNLENKANAVRAIRTLLRENAKRTAPAEQRFKDLNSNFTFPRRSHPGALRTNSCQQLPPQSDGPQTLDSDEGRLLDGYAHSEPPLRPSRGQSSPQSKRSTLCSLTSALEAQLQRLNFAEEPQGMSQSSTSSLQGSQVTLLDDTPGLDLNTLLARDYSVQSFGLVVNEDCFYDTVMGIQKAAIPSL</sequence>
<feature type="region of interest" description="Disordered" evidence="2">
    <location>
        <begin position="394"/>
        <end position="414"/>
    </location>
</feature>
<feature type="compositionally biased region" description="Polar residues" evidence="2">
    <location>
        <begin position="1506"/>
        <end position="1517"/>
    </location>
</feature>
<evidence type="ECO:0000259" key="3">
    <source>
        <dbReference type="PROSITE" id="PS50003"/>
    </source>
</evidence>
<dbReference type="PROSITE" id="PS50010">
    <property type="entry name" value="DH_2"/>
    <property type="match status" value="1"/>
</dbReference>
<dbReference type="SMART" id="SM00233">
    <property type="entry name" value="PH"/>
    <property type="match status" value="2"/>
</dbReference>
<dbReference type="RefSeq" id="XP_042633337.1">
    <property type="nucleotide sequence ID" value="XM_042777403.1"/>
</dbReference>
<evidence type="ECO:0000313" key="7">
    <source>
        <dbReference type="RefSeq" id="XP_042633337.1"/>
    </source>
</evidence>
<keyword evidence="1" id="KW-0677">Repeat</keyword>
<dbReference type="KEGG" id="ccar:109048681"/>
<dbReference type="PROSITE" id="PS00741">
    <property type="entry name" value="DH_1"/>
    <property type="match status" value="1"/>
</dbReference>
<feature type="region of interest" description="Disordered" evidence="2">
    <location>
        <begin position="1"/>
        <end position="42"/>
    </location>
</feature>
<dbReference type="InterPro" id="IPR001331">
    <property type="entry name" value="GDS_CDC24_CS"/>
</dbReference>
<dbReference type="InterPro" id="IPR040655">
    <property type="entry name" value="TIAM1_CC-Ex"/>
</dbReference>
<dbReference type="Pfam" id="PF18385">
    <property type="entry name" value="Tiam_CC_Ex"/>
    <property type="match status" value="1"/>
</dbReference>
<dbReference type="GO" id="GO:0007264">
    <property type="term" value="P:small GTPase-mediated signal transduction"/>
    <property type="evidence" value="ECO:0007669"/>
    <property type="project" value="InterPro"/>
</dbReference>